<feature type="chain" id="PRO_5045422904" description="PepSY domain-containing protein" evidence="1">
    <location>
        <begin position="19"/>
        <end position="159"/>
    </location>
</feature>
<evidence type="ECO:0000313" key="2">
    <source>
        <dbReference type="EMBL" id="QCT94076.1"/>
    </source>
</evidence>
<feature type="signal peptide" evidence="1">
    <location>
        <begin position="1"/>
        <end position="18"/>
    </location>
</feature>
<dbReference type="EMBL" id="CP040463">
    <property type="protein sequence ID" value="QCT94076.1"/>
    <property type="molecule type" value="Genomic_DNA"/>
</dbReference>
<dbReference type="RefSeq" id="WP_138322982.1">
    <property type="nucleotide sequence ID" value="NZ_CP040463.1"/>
</dbReference>
<accession>A0ABX5VBT6</accession>
<keyword evidence="1" id="KW-0732">Signal</keyword>
<evidence type="ECO:0000313" key="3">
    <source>
        <dbReference type="Proteomes" id="UP000306825"/>
    </source>
</evidence>
<gene>
    <name evidence="2" type="ORF">FE773_02460</name>
</gene>
<keyword evidence="3" id="KW-1185">Reference proteome</keyword>
<protein>
    <recommendedName>
        <fullName evidence="4">PepSY domain-containing protein</fullName>
    </recommendedName>
</protein>
<evidence type="ECO:0008006" key="4">
    <source>
        <dbReference type="Google" id="ProtNLM"/>
    </source>
</evidence>
<reference evidence="2 3" key="1">
    <citation type="submission" date="2019-05" db="EMBL/GenBank/DDBJ databases">
        <title>A comparative analysis of the Nautiliaceae.</title>
        <authorList>
            <person name="Grosche A."/>
            <person name="Smedile F."/>
            <person name="Vetriani C."/>
        </authorList>
    </citation>
    <scope>NUCLEOTIDE SEQUENCE [LARGE SCALE GENOMIC DNA]</scope>
    <source>
        <strain evidence="2 3">TB-2</strain>
    </source>
</reference>
<dbReference type="Proteomes" id="UP000306825">
    <property type="component" value="Chromosome"/>
</dbReference>
<name>A0ABX5VBT6_9BACT</name>
<proteinExistence type="predicted"/>
<evidence type="ECO:0000256" key="1">
    <source>
        <dbReference type="SAM" id="SignalP"/>
    </source>
</evidence>
<sequence length="159" mass="18757">MKFKNLAILSLISTFAFATNNQTLHQQYLKAKQQADAVKIKWEDFNNNLYKEFNALKKQLPLKQGENLVLNDVNYNKSSREIVFKYKLYSKIPDNKTIDKYKKTLKKYATSRLCTTPMIIKFFENKGKVIYSYNIEDKNKKINITLKTEAKDCKHEGIW</sequence>
<organism evidence="2 3">
    <name type="scientific">Caminibacter mediatlanticus TB-2</name>
    <dbReference type="NCBI Taxonomy" id="391592"/>
    <lineage>
        <taxon>Bacteria</taxon>
        <taxon>Pseudomonadati</taxon>
        <taxon>Campylobacterota</taxon>
        <taxon>Epsilonproteobacteria</taxon>
        <taxon>Nautiliales</taxon>
        <taxon>Nautiliaceae</taxon>
        <taxon>Caminibacter</taxon>
    </lineage>
</organism>